<dbReference type="InterPro" id="IPR000994">
    <property type="entry name" value="Pept_M24"/>
</dbReference>
<dbReference type="EMBL" id="CAJNOG010000013">
    <property type="protein sequence ID" value="CAF0753091.1"/>
    <property type="molecule type" value="Genomic_DNA"/>
</dbReference>
<keyword evidence="6" id="KW-0732">Signal</keyword>
<dbReference type="Pfam" id="PF16189">
    <property type="entry name" value="Creatinase_N_2"/>
    <property type="match status" value="1"/>
</dbReference>
<reference evidence="10" key="1">
    <citation type="submission" date="2021-02" db="EMBL/GenBank/DDBJ databases">
        <authorList>
            <person name="Nowell W R."/>
        </authorList>
    </citation>
    <scope>NUCLEOTIDE SEQUENCE</scope>
</reference>
<dbReference type="InterPro" id="IPR032416">
    <property type="entry name" value="Peptidase_M24_C"/>
</dbReference>
<evidence type="ECO:0000256" key="2">
    <source>
        <dbReference type="ARBA" id="ARBA00008766"/>
    </source>
</evidence>
<dbReference type="SUPFAM" id="SSF55920">
    <property type="entry name" value="Creatinase/aminopeptidase"/>
    <property type="match status" value="1"/>
</dbReference>
<proteinExistence type="inferred from homology"/>
<evidence type="ECO:0000259" key="8">
    <source>
        <dbReference type="Pfam" id="PF01321"/>
    </source>
</evidence>
<keyword evidence="3" id="KW-0479">Metal-binding</keyword>
<dbReference type="InterPro" id="IPR029149">
    <property type="entry name" value="Creatin/AminoP/Spt16_N"/>
</dbReference>
<protein>
    <submittedName>
        <fullName evidence="10">Uncharacterized protein</fullName>
    </submittedName>
</protein>
<evidence type="ECO:0000256" key="5">
    <source>
        <dbReference type="ARBA" id="ARBA00023211"/>
    </source>
</evidence>
<organism evidence="10 11">
    <name type="scientific">Adineta steineri</name>
    <dbReference type="NCBI Taxonomy" id="433720"/>
    <lineage>
        <taxon>Eukaryota</taxon>
        <taxon>Metazoa</taxon>
        <taxon>Spiralia</taxon>
        <taxon>Gnathifera</taxon>
        <taxon>Rotifera</taxon>
        <taxon>Eurotatoria</taxon>
        <taxon>Bdelloidea</taxon>
        <taxon>Adinetida</taxon>
        <taxon>Adinetidae</taxon>
        <taxon>Adineta</taxon>
    </lineage>
</organism>
<feature type="domain" description="Peptidase M24" evidence="7">
    <location>
        <begin position="348"/>
        <end position="562"/>
    </location>
</feature>
<dbReference type="Pfam" id="PF16188">
    <property type="entry name" value="Peptidase_M24_C"/>
    <property type="match status" value="1"/>
</dbReference>
<feature type="signal peptide" evidence="6">
    <location>
        <begin position="1"/>
        <end position="19"/>
    </location>
</feature>
<comment type="similarity">
    <text evidence="2">Belongs to the peptidase M24B family.</text>
</comment>
<dbReference type="InterPro" id="IPR000587">
    <property type="entry name" value="Creatinase_N"/>
</dbReference>
<dbReference type="SUPFAM" id="SSF53092">
    <property type="entry name" value="Creatinase/prolidase N-terminal domain"/>
    <property type="match status" value="1"/>
</dbReference>
<accession>A0A813PEP1</accession>
<evidence type="ECO:0000256" key="3">
    <source>
        <dbReference type="ARBA" id="ARBA00022723"/>
    </source>
</evidence>
<feature type="chain" id="PRO_5032356704" evidence="6">
    <location>
        <begin position="20"/>
        <end position="669"/>
    </location>
</feature>
<evidence type="ECO:0000256" key="6">
    <source>
        <dbReference type="SAM" id="SignalP"/>
    </source>
</evidence>
<dbReference type="PANTHER" id="PTHR43763:SF6">
    <property type="entry name" value="XAA-PRO AMINOPEPTIDASE 1"/>
    <property type="match status" value="1"/>
</dbReference>
<dbReference type="FunFam" id="3.90.230.10:FF:000007">
    <property type="entry name" value="Xaa-Pro aminopeptidase P"/>
    <property type="match status" value="1"/>
</dbReference>
<evidence type="ECO:0000256" key="4">
    <source>
        <dbReference type="ARBA" id="ARBA00022801"/>
    </source>
</evidence>
<dbReference type="GO" id="GO:0046872">
    <property type="term" value="F:metal ion binding"/>
    <property type="evidence" value="ECO:0007669"/>
    <property type="project" value="UniProtKB-KW"/>
</dbReference>
<keyword evidence="5" id="KW-0464">Manganese</keyword>
<feature type="domain" description="Creatinase N-terminal" evidence="8">
    <location>
        <begin position="39"/>
        <end position="136"/>
    </location>
</feature>
<dbReference type="PANTHER" id="PTHR43763">
    <property type="entry name" value="XAA-PRO AMINOPEPTIDASE 1"/>
    <property type="match status" value="1"/>
</dbReference>
<keyword evidence="4" id="KW-0378">Hydrolase</keyword>
<sequence>MFSVVVALIIVISISYVNGSNNNVCIPTSKQKNTSNILADLRREMKNVGIGIYIVFSDDEHGSEYTQSYDKRRDWITGFRGSSGVALVSLQTAALWTDSRYFIQAEEELDCTNWILMKSGNSGVPNIVTWLVTEANQTTLPPGGTTVFISSSWWSATNTALAKIGKQLQSVDDLVGRIWPNNKRPEESQKPIVQHDIKYAGENVTEKLVRTTTALKYARVQATIISALDEIAWQFNLRGADIPYNPFFKSYAIIYINYNVHQPELFVSLAQLNSSIYPIGVKVFNYTMFWSHLNATATDPTIQKIWISNRVSQAIRSLIPENKLKLPLSNSPIKQIKAHKNVVERQGMRDCQIRDAIARMKHIGWIEKQLNNGISINETESIDQLIIFQKQQNKFQFPSFQAISASGNRAAIVHYSSKPATARLITKNEIYLLDAGSQYLDCTTDITRTHHFGIPKDLEKRAYTRVLQGVLVIADAIFPERTYGNSLDYLGRMHLYRDGMIYGHSTGHGIGHFLSVHEGPQRIGSNYDPYERPLDDGMFLSDEPGFYKANDFGIRIENNMEVVMTNKSIYDNTQFLRFNTITLIPYEHSLIDASLLTIAQYNAINQYHRKVAAILEPLLKDDEAALKALRARTAKLELQPTMTSKSLNKASNTNNSFLIIFIVSYIILF</sequence>
<gene>
    <name evidence="10" type="ORF">JYZ213_LOCUS2609</name>
</gene>
<name>A0A813PEP1_9BILA</name>
<dbReference type="InterPro" id="IPR036005">
    <property type="entry name" value="Creatinase/aminopeptidase-like"/>
</dbReference>
<dbReference type="GO" id="GO:0005737">
    <property type="term" value="C:cytoplasm"/>
    <property type="evidence" value="ECO:0007669"/>
    <property type="project" value="UniProtKB-ARBA"/>
</dbReference>
<dbReference type="Proteomes" id="UP000663845">
    <property type="component" value="Unassembled WGS sequence"/>
</dbReference>
<evidence type="ECO:0000313" key="10">
    <source>
        <dbReference type="EMBL" id="CAF0753091.1"/>
    </source>
</evidence>
<dbReference type="GO" id="GO:0004177">
    <property type="term" value="F:aminopeptidase activity"/>
    <property type="evidence" value="ECO:0007669"/>
    <property type="project" value="UniProtKB-ARBA"/>
</dbReference>
<evidence type="ECO:0000256" key="1">
    <source>
        <dbReference type="ARBA" id="ARBA00001936"/>
    </source>
</evidence>
<evidence type="ECO:0000259" key="9">
    <source>
        <dbReference type="Pfam" id="PF16188"/>
    </source>
</evidence>
<feature type="domain" description="Peptidase M24 C-terminal" evidence="9">
    <location>
        <begin position="574"/>
        <end position="635"/>
    </location>
</feature>
<dbReference type="AlphaFoldDB" id="A0A813PEP1"/>
<comment type="caution">
    <text evidence="10">The sequence shown here is derived from an EMBL/GenBank/DDBJ whole genome shotgun (WGS) entry which is preliminary data.</text>
</comment>
<comment type="cofactor">
    <cofactor evidence="1">
        <name>Mn(2+)</name>
        <dbReference type="ChEBI" id="CHEBI:29035"/>
    </cofactor>
</comment>
<dbReference type="Gene3D" id="3.40.350.10">
    <property type="entry name" value="Creatinase/prolidase N-terminal domain"/>
    <property type="match status" value="2"/>
</dbReference>
<dbReference type="Pfam" id="PF01321">
    <property type="entry name" value="Creatinase_N"/>
    <property type="match status" value="1"/>
</dbReference>
<dbReference type="Gene3D" id="3.90.230.10">
    <property type="entry name" value="Creatinase/methionine aminopeptidase superfamily"/>
    <property type="match status" value="1"/>
</dbReference>
<evidence type="ECO:0000313" key="11">
    <source>
        <dbReference type="Proteomes" id="UP000663845"/>
    </source>
</evidence>
<dbReference type="Pfam" id="PF00557">
    <property type="entry name" value="Peptidase_M24"/>
    <property type="match status" value="1"/>
</dbReference>
<evidence type="ECO:0000259" key="7">
    <source>
        <dbReference type="Pfam" id="PF00557"/>
    </source>
</evidence>
<dbReference type="InterPro" id="IPR050422">
    <property type="entry name" value="X-Pro_aminopeptidase_P"/>
</dbReference>